<evidence type="ECO:0000256" key="4">
    <source>
        <dbReference type="ARBA" id="ARBA00023163"/>
    </source>
</evidence>
<feature type="domain" description="HTH tetR-type" evidence="6">
    <location>
        <begin position="13"/>
        <end position="73"/>
    </location>
</feature>
<dbReference type="PROSITE" id="PS50977">
    <property type="entry name" value="HTH_TETR_2"/>
    <property type="match status" value="1"/>
</dbReference>
<dbReference type="GO" id="GO:0003700">
    <property type="term" value="F:DNA-binding transcription factor activity"/>
    <property type="evidence" value="ECO:0007669"/>
    <property type="project" value="TreeGrafter"/>
</dbReference>
<evidence type="ECO:0000313" key="8">
    <source>
        <dbReference type="Proteomes" id="UP000233786"/>
    </source>
</evidence>
<dbReference type="STRING" id="994479.GCA_000194155_07321"/>
<dbReference type="Pfam" id="PF17932">
    <property type="entry name" value="TetR_C_24"/>
    <property type="match status" value="1"/>
</dbReference>
<dbReference type="InterPro" id="IPR001647">
    <property type="entry name" value="HTH_TetR"/>
</dbReference>
<dbReference type="InterPro" id="IPR036271">
    <property type="entry name" value="Tet_transcr_reg_TetR-rel_C_sf"/>
</dbReference>
<dbReference type="InterPro" id="IPR050109">
    <property type="entry name" value="HTH-type_TetR-like_transc_reg"/>
</dbReference>
<evidence type="ECO:0000256" key="2">
    <source>
        <dbReference type="ARBA" id="ARBA00023015"/>
    </source>
</evidence>
<dbReference type="SUPFAM" id="SSF48498">
    <property type="entry name" value="Tetracyclin repressor-like, C-terminal domain"/>
    <property type="match status" value="1"/>
</dbReference>
<proteinExistence type="predicted"/>
<dbReference type="PANTHER" id="PTHR30055">
    <property type="entry name" value="HTH-TYPE TRANSCRIPTIONAL REGULATOR RUTR"/>
    <property type="match status" value="1"/>
</dbReference>
<dbReference type="Proteomes" id="UP000233786">
    <property type="component" value="Unassembled WGS sequence"/>
</dbReference>
<dbReference type="InterPro" id="IPR009057">
    <property type="entry name" value="Homeodomain-like_sf"/>
</dbReference>
<dbReference type="Gene3D" id="1.10.357.10">
    <property type="entry name" value="Tetracycline Repressor, domain 2"/>
    <property type="match status" value="1"/>
</dbReference>
<dbReference type="Pfam" id="PF00440">
    <property type="entry name" value="TetR_N"/>
    <property type="match status" value="1"/>
</dbReference>
<dbReference type="PRINTS" id="PR00455">
    <property type="entry name" value="HTHTETR"/>
</dbReference>
<evidence type="ECO:0000313" key="7">
    <source>
        <dbReference type="EMBL" id="PKW16534.1"/>
    </source>
</evidence>
<dbReference type="OrthoDB" id="9779746at2"/>
<dbReference type="InterPro" id="IPR041490">
    <property type="entry name" value="KstR2_TetR_C"/>
</dbReference>
<keyword evidence="4" id="KW-0804">Transcription</keyword>
<feature type="DNA-binding region" description="H-T-H motif" evidence="5">
    <location>
        <begin position="36"/>
        <end position="55"/>
    </location>
</feature>
<dbReference type="GO" id="GO:0000976">
    <property type="term" value="F:transcription cis-regulatory region binding"/>
    <property type="evidence" value="ECO:0007669"/>
    <property type="project" value="TreeGrafter"/>
</dbReference>
<dbReference type="RefSeq" id="WP_010314955.1">
    <property type="nucleotide sequence ID" value="NZ_CP061007.1"/>
</dbReference>
<organism evidence="7 8">
    <name type="scientific">Saccharopolyspora spinosa</name>
    <dbReference type="NCBI Taxonomy" id="60894"/>
    <lineage>
        <taxon>Bacteria</taxon>
        <taxon>Bacillati</taxon>
        <taxon>Actinomycetota</taxon>
        <taxon>Actinomycetes</taxon>
        <taxon>Pseudonocardiales</taxon>
        <taxon>Pseudonocardiaceae</taxon>
        <taxon>Saccharopolyspora</taxon>
    </lineage>
</organism>
<sequence>MATKSKGRTTDRRNREPEILAAAIEVFHRKGYAAASLQDVADIVGVLKGSLYHYISSKEELLARICVESHKQSSVIMQESLDAASNPLDQLRAFLHATAVWYLTNIERVSIYFNEGKWLTGDNIDRVRAQGREFHAFIRSLIDKARTEEQVRAEVDPRVAAQLIIGALNSIPTWYRPDGLYPPEEVAGIYTDMTLASLCNPAPPAKTD</sequence>
<name>A0A2N3Y0S9_SACSN</name>
<dbReference type="EMBL" id="PJNB01000001">
    <property type="protein sequence ID" value="PKW16534.1"/>
    <property type="molecule type" value="Genomic_DNA"/>
</dbReference>
<evidence type="ECO:0000256" key="1">
    <source>
        <dbReference type="ARBA" id="ARBA00022491"/>
    </source>
</evidence>
<keyword evidence="8" id="KW-1185">Reference proteome</keyword>
<comment type="caution">
    <text evidence="7">The sequence shown here is derived from an EMBL/GenBank/DDBJ whole genome shotgun (WGS) entry which is preliminary data.</text>
</comment>
<dbReference type="SUPFAM" id="SSF46689">
    <property type="entry name" value="Homeodomain-like"/>
    <property type="match status" value="1"/>
</dbReference>
<gene>
    <name evidence="7" type="ORF">A8926_4374</name>
</gene>
<keyword evidence="1" id="KW-0678">Repressor</keyword>
<dbReference type="PANTHER" id="PTHR30055:SF175">
    <property type="entry name" value="HTH-TYPE TRANSCRIPTIONAL REPRESSOR KSTR2"/>
    <property type="match status" value="1"/>
</dbReference>
<evidence type="ECO:0000259" key="6">
    <source>
        <dbReference type="PROSITE" id="PS50977"/>
    </source>
</evidence>
<keyword evidence="2" id="KW-0805">Transcription regulation</keyword>
<dbReference type="AlphaFoldDB" id="A0A2N3Y0S9"/>
<protein>
    <submittedName>
        <fullName evidence="7">TetR family transcriptional regulator</fullName>
    </submittedName>
</protein>
<evidence type="ECO:0000256" key="5">
    <source>
        <dbReference type="PROSITE-ProRule" id="PRU00335"/>
    </source>
</evidence>
<reference evidence="7" key="1">
    <citation type="submission" date="2017-12" db="EMBL/GenBank/DDBJ databases">
        <title>Sequencing the genomes of 1000 Actinobacteria strains.</title>
        <authorList>
            <person name="Klenk H.-P."/>
        </authorList>
    </citation>
    <scope>NUCLEOTIDE SEQUENCE [LARGE SCALE GENOMIC DNA]</scope>
    <source>
        <strain evidence="7">DSM 44228</strain>
    </source>
</reference>
<keyword evidence="3 5" id="KW-0238">DNA-binding</keyword>
<evidence type="ECO:0000256" key="3">
    <source>
        <dbReference type="ARBA" id="ARBA00023125"/>
    </source>
</evidence>
<accession>A0A2N3Y0S9</accession>
<dbReference type="Gene3D" id="1.10.10.60">
    <property type="entry name" value="Homeodomain-like"/>
    <property type="match status" value="1"/>
</dbReference>